<comment type="caution">
    <text evidence="1">The sequence shown here is derived from an EMBL/GenBank/DDBJ whole genome shotgun (WGS) entry which is preliminary data.</text>
</comment>
<evidence type="ECO:0000313" key="1">
    <source>
        <dbReference type="EMBL" id="GIJ63438.1"/>
    </source>
</evidence>
<dbReference type="EMBL" id="BOPG01000094">
    <property type="protein sequence ID" value="GIJ63438.1"/>
    <property type="molecule type" value="Genomic_DNA"/>
</dbReference>
<reference evidence="1" key="1">
    <citation type="submission" date="2021-01" db="EMBL/GenBank/DDBJ databases">
        <title>Whole genome shotgun sequence of Virgisporangium aurantiacum NBRC 16421.</title>
        <authorList>
            <person name="Komaki H."/>
            <person name="Tamura T."/>
        </authorList>
    </citation>
    <scope>NUCLEOTIDE SEQUENCE</scope>
    <source>
        <strain evidence="1">NBRC 16421</strain>
    </source>
</reference>
<organism evidence="1 2">
    <name type="scientific">Virgisporangium aurantiacum</name>
    <dbReference type="NCBI Taxonomy" id="175570"/>
    <lineage>
        <taxon>Bacteria</taxon>
        <taxon>Bacillati</taxon>
        <taxon>Actinomycetota</taxon>
        <taxon>Actinomycetes</taxon>
        <taxon>Micromonosporales</taxon>
        <taxon>Micromonosporaceae</taxon>
        <taxon>Virgisporangium</taxon>
    </lineage>
</organism>
<protein>
    <submittedName>
        <fullName evidence="1">Uncharacterized protein</fullName>
    </submittedName>
</protein>
<name>A0A8J3ZIJ7_9ACTN</name>
<sequence>MQTIASTRTRSGLRVTAELDTRSYPLGVCISPEQLRSLPIEAHAQHGSWNYTIHSAGFPTSSGVGVAADDRDRVRSQTLTMLADERLTGMSHAHLTELTERLAPAQAARAEQRCFEQRGGRRRRAPGAGARALLSDAAAVLITIIYLRQVCSQRLLSEMLQINPASIGNAIAETRALLEDNAHRIAPTAIRFTTAADLRNYLADDRPVRVPSRLPEALSDPALTGMSRQALNELIERLAMRQAALVERRRFARRGGHRLPGARGGIFRQKITDAERILVTVLHLRQLCTRATLAELFQVSPRTIGNALLDIRPLLEQDGFATTPAPTRYRNASAVLAAI</sequence>
<accession>A0A8J3ZIJ7</accession>
<gene>
    <name evidence="1" type="ORF">Vau01_109540</name>
</gene>
<keyword evidence="2" id="KW-1185">Reference proteome</keyword>
<dbReference type="Pfam" id="PF07592">
    <property type="entry name" value="DDE_Tnp_ISAZ013"/>
    <property type="match status" value="1"/>
</dbReference>
<proteinExistence type="predicted"/>
<dbReference type="InterPro" id="IPR011518">
    <property type="entry name" value="Transposase_36"/>
</dbReference>
<dbReference type="Proteomes" id="UP000612585">
    <property type="component" value="Unassembled WGS sequence"/>
</dbReference>
<evidence type="ECO:0000313" key="2">
    <source>
        <dbReference type="Proteomes" id="UP000612585"/>
    </source>
</evidence>
<dbReference type="AlphaFoldDB" id="A0A8J3ZIJ7"/>